<evidence type="ECO:0000313" key="4">
    <source>
        <dbReference type="Proteomes" id="UP000646308"/>
    </source>
</evidence>
<gene>
    <name evidence="2" type="ORF">B9M88_07710</name>
    <name evidence="1" type="ORF">GLV84_03675</name>
</gene>
<sequence length="118" mass="13900">MQHCSNVGDSETRTLIIDEFELQAYQASFHYAENDIPPLFFARFWHVFELFQPFITLPITLVETQVTQNAPLPKQPHVQATLTLLEATKIKHFERYRFEMNVNDVLTVHHTFIKQVKL</sequence>
<dbReference type="Proteomes" id="UP000646308">
    <property type="component" value="Unassembled WGS sequence"/>
</dbReference>
<dbReference type="AlphaFoldDB" id="A0A2T4MFV7"/>
<organism evidence="1 4">
    <name type="scientific">Staphylococcus agnetis</name>
    <dbReference type="NCBI Taxonomy" id="985762"/>
    <lineage>
        <taxon>Bacteria</taxon>
        <taxon>Bacillati</taxon>
        <taxon>Bacillota</taxon>
        <taxon>Bacilli</taxon>
        <taxon>Bacillales</taxon>
        <taxon>Staphylococcaceae</taxon>
        <taxon>Staphylococcus</taxon>
    </lineage>
</organism>
<dbReference type="RefSeq" id="WP_060552352.1">
    <property type="nucleotide sequence ID" value="NZ_CP009623.1"/>
</dbReference>
<reference evidence="2 3" key="1">
    <citation type="submission" date="2017-04" db="EMBL/GenBank/DDBJ databases">
        <title>Staphylococcus agnetis, a potential pathogen in the broiler production.</title>
        <authorList>
            <person name="Poulsen L."/>
        </authorList>
    </citation>
    <scope>NUCLEOTIDE SEQUENCE [LARGE SCALE GENOMIC DNA]</scope>
    <source>
        <strain evidence="2 3">723_310714_2_2_spleen</strain>
    </source>
</reference>
<dbReference type="Proteomes" id="UP000195208">
    <property type="component" value="Unassembled WGS sequence"/>
</dbReference>
<reference evidence="1" key="2">
    <citation type="submission" date="2019-11" db="EMBL/GenBank/DDBJ databases">
        <title>Whole genome comparisons of Staphylococcus agnetis isolates from cattle and chickens.</title>
        <authorList>
            <person name="Rhoads D."/>
            <person name="Shwani A."/>
            <person name="Adkins P."/>
            <person name="Calcutt M."/>
            <person name="Middleton J."/>
        </authorList>
    </citation>
    <scope>NUCLEOTIDE SEQUENCE</scope>
    <source>
        <strain evidence="1">1387</strain>
    </source>
</reference>
<keyword evidence="3" id="KW-1185">Reference proteome</keyword>
<accession>A0A2T4MFV7</accession>
<dbReference type="GeneID" id="57690781"/>
<dbReference type="EMBL" id="NEFX01000014">
    <property type="protein sequence ID" value="OTW30923.1"/>
    <property type="molecule type" value="Genomic_DNA"/>
</dbReference>
<name>A0A2T4MFV7_9STAP</name>
<protein>
    <submittedName>
        <fullName evidence="1">Uncharacterized protein</fullName>
    </submittedName>
</protein>
<proteinExistence type="predicted"/>
<dbReference type="EMBL" id="WMFL01000056">
    <property type="protein sequence ID" value="NJI01959.1"/>
    <property type="molecule type" value="Genomic_DNA"/>
</dbReference>
<evidence type="ECO:0000313" key="2">
    <source>
        <dbReference type="EMBL" id="OTW30923.1"/>
    </source>
</evidence>
<comment type="caution">
    <text evidence="1">The sequence shown here is derived from an EMBL/GenBank/DDBJ whole genome shotgun (WGS) entry which is preliminary data.</text>
</comment>
<evidence type="ECO:0000313" key="1">
    <source>
        <dbReference type="EMBL" id="NJI01959.1"/>
    </source>
</evidence>
<evidence type="ECO:0000313" key="3">
    <source>
        <dbReference type="Proteomes" id="UP000195208"/>
    </source>
</evidence>
<dbReference type="OrthoDB" id="2407806at2"/>